<feature type="transmembrane region" description="Helical" evidence="2">
    <location>
        <begin position="82"/>
        <end position="102"/>
    </location>
</feature>
<reference evidence="4 5" key="1">
    <citation type="submission" date="2016-11" db="EMBL/GenBank/DDBJ databases">
        <title>The macronuclear genome of Stentor coeruleus: a giant cell with tiny introns.</title>
        <authorList>
            <person name="Slabodnick M."/>
            <person name="Ruby J.G."/>
            <person name="Reiff S.B."/>
            <person name="Swart E.C."/>
            <person name="Gosai S."/>
            <person name="Prabakaran S."/>
            <person name="Witkowska E."/>
            <person name="Larue G.E."/>
            <person name="Fisher S."/>
            <person name="Freeman R.M."/>
            <person name="Gunawardena J."/>
            <person name="Chu W."/>
            <person name="Stover N.A."/>
            <person name="Gregory B.D."/>
            <person name="Nowacki M."/>
            <person name="Derisi J."/>
            <person name="Roy S.W."/>
            <person name="Marshall W.F."/>
            <person name="Sood P."/>
        </authorList>
    </citation>
    <scope>NUCLEOTIDE SEQUENCE [LARGE SCALE GENOMIC DNA]</scope>
    <source>
        <strain evidence="4">WM001</strain>
    </source>
</reference>
<evidence type="ECO:0000256" key="1">
    <source>
        <dbReference type="PROSITE-ProRule" id="PRU00781"/>
    </source>
</evidence>
<feature type="transmembrane region" description="Helical" evidence="2">
    <location>
        <begin position="159"/>
        <end position="176"/>
    </location>
</feature>
<dbReference type="GO" id="GO:0046854">
    <property type="term" value="P:phosphatidylinositol phosphate biosynthetic process"/>
    <property type="evidence" value="ECO:0007669"/>
    <property type="project" value="TreeGrafter"/>
</dbReference>
<dbReference type="Pfam" id="PF01504">
    <property type="entry name" value="PIP5K"/>
    <property type="match status" value="2"/>
</dbReference>
<proteinExistence type="predicted"/>
<keyword evidence="2" id="KW-0472">Membrane</keyword>
<organism evidence="4 5">
    <name type="scientific">Stentor coeruleus</name>
    <dbReference type="NCBI Taxonomy" id="5963"/>
    <lineage>
        <taxon>Eukaryota</taxon>
        <taxon>Sar</taxon>
        <taxon>Alveolata</taxon>
        <taxon>Ciliophora</taxon>
        <taxon>Postciliodesmatophora</taxon>
        <taxon>Heterotrichea</taxon>
        <taxon>Heterotrichida</taxon>
        <taxon>Stentoridae</taxon>
        <taxon>Stentor</taxon>
    </lineage>
</organism>
<keyword evidence="2" id="KW-0812">Transmembrane</keyword>
<dbReference type="SUPFAM" id="SSF56104">
    <property type="entry name" value="SAICAR synthase-like"/>
    <property type="match status" value="1"/>
</dbReference>
<gene>
    <name evidence="4" type="ORF">SteCoe_12682</name>
</gene>
<dbReference type="Gene3D" id="3.30.810.10">
    <property type="entry name" value="2-Layer Sandwich"/>
    <property type="match status" value="1"/>
</dbReference>
<dbReference type="Gene3D" id="3.30.800.10">
    <property type="entry name" value="Phosphatidylinositol Phosphate Kinase II Beta"/>
    <property type="match status" value="1"/>
</dbReference>
<evidence type="ECO:0000313" key="5">
    <source>
        <dbReference type="Proteomes" id="UP000187209"/>
    </source>
</evidence>
<dbReference type="OrthoDB" id="284201at2759"/>
<dbReference type="AlphaFoldDB" id="A0A1R2CA73"/>
<keyword evidence="2" id="KW-1133">Transmembrane helix</keyword>
<dbReference type="PANTHER" id="PTHR23086">
    <property type="entry name" value="PHOSPHATIDYLINOSITOL-4-PHOSPHATE 5-KINASE"/>
    <property type="match status" value="1"/>
</dbReference>
<dbReference type="PROSITE" id="PS51455">
    <property type="entry name" value="PIPK"/>
    <property type="match status" value="1"/>
</dbReference>
<name>A0A1R2CA73_9CILI</name>
<dbReference type="SMART" id="SM00330">
    <property type="entry name" value="PIPKc"/>
    <property type="match status" value="1"/>
</dbReference>
<keyword evidence="5" id="KW-1185">Reference proteome</keyword>
<comment type="caution">
    <text evidence="4">The sequence shown here is derived from an EMBL/GenBank/DDBJ whole genome shotgun (WGS) entry which is preliminary data.</text>
</comment>
<evidence type="ECO:0000313" key="4">
    <source>
        <dbReference type="EMBL" id="OMJ85907.1"/>
    </source>
</evidence>
<dbReference type="CDD" id="cd00139">
    <property type="entry name" value="PIPKc"/>
    <property type="match status" value="1"/>
</dbReference>
<accession>A0A1R2CA73</accession>
<evidence type="ECO:0000256" key="2">
    <source>
        <dbReference type="SAM" id="Phobius"/>
    </source>
</evidence>
<sequence length="657" mass="75952">MDRDYQAFITACVLASVGITINIIGIIIHAYVPILLKHPGSLLLMQIFCQTVYISHWLFSFPSEFENISNSTCIKIAIYSTIFYYASWVYMISLCIEIYIILKYKAYSSSKIRIIFYNIFAFLLGISLMLMYYLLDYLGVSEIGSCFVKINTIGEHIDGALNLSLLLSLLFSYYLVRKQLGCCYGPAFRKLSKVVLVSCVTKLLSRAAVLVVFIQRGNSEHIAAYTIILGSSATIIWGTSAAISRSLHPKVIQKIKGLFQKKNQMQKALIIENEIESEEIINNILSLTLDKEDDDIGDAFNNISHQILIQILVLLTIRFKDEKQISENIHKTFKNLNKNTINLVYSENRFNLLSQDLKMHFITKIYRPDLSLYEYYPNIFQCIKASTEFTKDILIESLLTYENLKALINIDNKGGRSNSFFYTSVNQKIVIKTITEEEKTVFMKFLPNYSKRVIKYPESKLVRILGLFQILPYKQDFIIMENVIPYKDTCLIYDLKGSVVDRHVSGIDSINPPTGIVLKDMNFESWGHKIQVQNPSEIIENIVDDMKLLKKHKLMDYSLLLGIYQDPKETTRYFISNTHSVCIIDFFQRYDMKKSLERFWKRHVLRKDDGISAISSDKYFNRIVKYFNSIVEIVSISEEIQEKVNDKYLEISIEESV</sequence>
<dbReference type="GO" id="GO:0005886">
    <property type="term" value="C:plasma membrane"/>
    <property type="evidence" value="ECO:0007669"/>
    <property type="project" value="TreeGrafter"/>
</dbReference>
<keyword evidence="1" id="KW-0418">Kinase</keyword>
<dbReference type="GO" id="GO:0016308">
    <property type="term" value="F:1-phosphatidylinositol-4-phosphate 5-kinase activity"/>
    <property type="evidence" value="ECO:0007669"/>
    <property type="project" value="TreeGrafter"/>
</dbReference>
<dbReference type="PANTHER" id="PTHR23086:SF8">
    <property type="entry name" value="PHOSPHATIDYLINOSITOL 5-PHOSPHATE 4-KINASE, ISOFORM A"/>
    <property type="match status" value="1"/>
</dbReference>
<protein>
    <recommendedName>
        <fullName evidence="3">PIPK domain-containing protein</fullName>
    </recommendedName>
</protein>
<dbReference type="InterPro" id="IPR027484">
    <property type="entry name" value="PInositol-4-P-5-kinase_N"/>
</dbReference>
<feature type="domain" description="PIPK" evidence="3">
    <location>
        <begin position="307"/>
        <end position="631"/>
    </location>
</feature>
<keyword evidence="1" id="KW-0808">Transferase</keyword>
<dbReference type="Proteomes" id="UP000187209">
    <property type="component" value="Unassembled WGS sequence"/>
</dbReference>
<keyword evidence="1" id="KW-0547">Nucleotide-binding</keyword>
<feature type="transmembrane region" description="Helical" evidence="2">
    <location>
        <begin position="114"/>
        <end position="135"/>
    </location>
</feature>
<keyword evidence="1" id="KW-0067">ATP-binding</keyword>
<evidence type="ECO:0000259" key="3">
    <source>
        <dbReference type="PROSITE" id="PS51455"/>
    </source>
</evidence>
<dbReference type="GO" id="GO:0005524">
    <property type="term" value="F:ATP binding"/>
    <property type="evidence" value="ECO:0007669"/>
    <property type="project" value="UniProtKB-UniRule"/>
</dbReference>
<dbReference type="EMBL" id="MPUH01000222">
    <property type="protein sequence ID" value="OMJ85907.1"/>
    <property type="molecule type" value="Genomic_DNA"/>
</dbReference>
<dbReference type="InterPro" id="IPR002498">
    <property type="entry name" value="PInositol-4-P-4/5-kinase_core"/>
</dbReference>
<feature type="transmembrane region" description="Helical" evidence="2">
    <location>
        <begin position="222"/>
        <end position="244"/>
    </location>
</feature>
<dbReference type="InterPro" id="IPR027483">
    <property type="entry name" value="PInositol-4-P-4/5-kinase_C_sf"/>
</dbReference>
<dbReference type="InterPro" id="IPR023610">
    <property type="entry name" value="PInositol-4/5-P-5/4-kinase"/>
</dbReference>
<feature type="transmembrane region" description="Helical" evidence="2">
    <location>
        <begin position="6"/>
        <end position="31"/>
    </location>
</feature>